<gene>
    <name evidence="10" type="ORF">EV700_2959</name>
</gene>
<evidence type="ECO:0000313" key="11">
    <source>
        <dbReference type="Proteomes" id="UP000292423"/>
    </source>
</evidence>
<keyword evidence="2 8" id="KW-0813">Transport</keyword>
<protein>
    <submittedName>
        <fullName evidence="10">Microcin C transport system permease protein</fullName>
    </submittedName>
</protein>
<comment type="similarity">
    <text evidence="8">Belongs to the binding-protein-dependent transport system permease family.</text>
</comment>
<proteinExistence type="inferred from homology"/>
<keyword evidence="7 8" id="KW-0472">Membrane</keyword>
<dbReference type="Pfam" id="PF12911">
    <property type="entry name" value="OppC_N"/>
    <property type="match status" value="1"/>
</dbReference>
<organism evidence="10 11">
    <name type="scientific">Fluviicoccus keumensis</name>
    <dbReference type="NCBI Taxonomy" id="1435465"/>
    <lineage>
        <taxon>Bacteria</taxon>
        <taxon>Pseudomonadati</taxon>
        <taxon>Pseudomonadota</taxon>
        <taxon>Gammaproteobacteria</taxon>
        <taxon>Moraxellales</taxon>
        <taxon>Moraxellaceae</taxon>
        <taxon>Fluviicoccus</taxon>
    </lineage>
</organism>
<evidence type="ECO:0000256" key="4">
    <source>
        <dbReference type="ARBA" id="ARBA00022519"/>
    </source>
</evidence>
<dbReference type="NCBIfam" id="NF011596">
    <property type="entry name" value="PRK15021.1"/>
    <property type="match status" value="1"/>
</dbReference>
<dbReference type="InterPro" id="IPR000515">
    <property type="entry name" value="MetI-like"/>
</dbReference>
<feature type="transmembrane region" description="Helical" evidence="8">
    <location>
        <begin position="143"/>
        <end position="167"/>
    </location>
</feature>
<keyword evidence="3" id="KW-1003">Cell membrane</keyword>
<reference evidence="10 11" key="1">
    <citation type="submission" date="2019-02" db="EMBL/GenBank/DDBJ databases">
        <title>Genomic Encyclopedia of Type Strains, Phase IV (KMG-IV): sequencing the most valuable type-strain genomes for metagenomic binning, comparative biology and taxonomic classification.</title>
        <authorList>
            <person name="Goeker M."/>
        </authorList>
    </citation>
    <scope>NUCLEOTIDE SEQUENCE [LARGE SCALE GENOMIC DNA]</scope>
    <source>
        <strain evidence="10 11">DSM 105135</strain>
    </source>
</reference>
<keyword evidence="6 8" id="KW-1133">Transmembrane helix</keyword>
<evidence type="ECO:0000256" key="2">
    <source>
        <dbReference type="ARBA" id="ARBA00022448"/>
    </source>
</evidence>
<dbReference type="OrthoDB" id="9805884at2"/>
<feature type="transmembrane region" description="Helical" evidence="8">
    <location>
        <begin position="307"/>
        <end position="330"/>
    </location>
</feature>
<dbReference type="CDD" id="cd06261">
    <property type="entry name" value="TM_PBP2"/>
    <property type="match status" value="1"/>
</dbReference>
<dbReference type="PANTHER" id="PTHR30325:SF0">
    <property type="entry name" value="INNER MEMBRANE ABC TRANSPORTER PERMEASE PROTEIN YEJE"/>
    <property type="match status" value="1"/>
</dbReference>
<dbReference type="Proteomes" id="UP000292423">
    <property type="component" value="Unassembled WGS sequence"/>
</dbReference>
<feature type="transmembrane region" description="Helical" evidence="8">
    <location>
        <begin position="20"/>
        <end position="41"/>
    </location>
</feature>
<dbReference type="GO" id="GO:0055085">
    <property type="term" value="P:transmembrane transport"/>
    <property type="evidence" value="ECO:0007669"/>
    <property type="project" value="InterPro"/>
</dbReference>
<keyword evidence="5 8" id="KW-0812">Transmembrane</keyword>
<keyword evidence="4" id="KW-0997">Cell inner membrane</keyword>
<dbReference type="EMBL" id="SHKX01000015">
    <property type="protein sequence ID" value="RZU37090.1"/>
    <property type="molecule type" value="Genomic_DNA"/>
</dbReference>
<evidence type="ECO:0000256" key="5">
    <source>
        <dbReference type="ARBA" id="ARBA00022692"/>
    </source>
</evidence>
<name>A0A4Q7YIN6_9GAMM</name>
<evidence type="ECO:0000256" key="3">
    <source>
        <dbReference type="ARBA" id="ARBA00022475"/>
    </source>
</evidence>
<evidence type="ECO:0000256" key="1">
    <source>
        <dbReference type="ARBA" id="ARBA00004429"/>
    </source>
</evidence>
<dbReference type="RefSeq" id="WP_130415181.1">
    <property type="nucleotide sequence ID" value="NZ_SHKX01000015.1"/>
</dbReference>
<accession>A0A4Q7YIN6</accession>
<evidence type="ECO:0000256" key="8">
    <source>
        <dbReference type="RuleBase" id="RU363032"/>
    </source>
</evidence>
<comment type="subcellular location">
    <subcellularLocation>
        <location evidence="1">Cell inner membrane</location>
        <topology evidence="1">Multi-pass membrane protein</topology>
    </subcellularLocation>
    <subcellularLocation>
        <location evidence="8">Cell membrane</location>
        <topology evidence="8">Multi-pass membrane protein</topology>
    </subcellularLocation>
</comment>
<sequence length="339" mass="37843">MGLSPVNQRRWQKFKNNRRGYVSLWIFMILFALSLFAELLANDRPLLVSFQQKLYVPVLKDYPETVFGGTLASNTDYRDPYVAELIQAKGWILWPPIRYSYSTINYNLSVPAPAPPSNENLFGTDDQGRDVLARIIYGFRISVLFALTLTLGSSVIGIAAGALQGYYGGWVDLVGQRVIEIWSGLPMLFMLIILASLVQPGFWWLLGLMLLFSWHELTGLVRAEFLRGRNLEYVRAARALGLSDRKIMFRHILPNAMVSTLSYLPFIFTGAISLLTSLDFLGFGLPVGSPSLGELVAQGKNNLTAPWLGLSAFLTLGILLTLLVFIGEAARDAFDPRKQ</sequence>
<comment type="caution">
    <text evidence="10">The sequence shown here is derived from an EMBL/GenBank/DDBJ whole genome shotgun (WGS) entry which is preliminary data.</text>
</comment>
<evidence type="ECO:0000259" key="9">
    <source>
        <dbReference type="PROSITE" id="PS50928"/>
    </source>
</evidence>
<dbReference type="InterPro" id="IPR035906">
    <property type="entry name" value="MetI-like_sf"/>
</dbReference>
<dbReference type="AlphaFoldDB" id="A0A4Q7YIN6"/>
<dbReference type="InterPro" id="IPR025966">
    <property type="entry name" value="OppC_N"/>
</dbReference>
<keyword evidence="11" id="KW-1185">Reference proteome</keyword>
<evidence type="ECO:0000256" key="7">
    <source>
        <dbReference type="ARBA" id="ARBA00023136"/>
    </source>
</evidence>
<dbReference type="FunFam" id="1.10.3720.10:FF:000005">
    <property type="entry name" value="Microcin C ABC transporter permease"/>
    <property type="match status" value="1"/>
</dbReference>
<dbReference type="GO" id="GO:0042884">
    <property type="term" value="P:microcin transport"/>
    <property type="evidence" value="ECO:0007669"/>
    <property type="project" value="TreeGrafter"/>
</dbReference>
<feature type="domain" description="ABC transmembrane type-1" evidence="9">
    <location>
        <begin position="139"/>
        <end position="331"/>
    </location>
</feature>
<evidence type="ECO:0000313" key="10">
    <source>
        <dbReference type="EMBL" id="RZU37090.1"/>
    </source>
</evidence>
<dbReference type="PANTHER" id="PTHR30325">
    <property type="entry name" value="MEMBRANE COMPONENT OF ABC TRANSPORTER"/>
    <property type="match status" value="1"/>
</dbReference>
<dbReference type="GO" id="GO:0005886">
    <property type="term" value="C:plasma membrane"/>
    <property type="evidence" value="ECO:0007669"/>
    <property type="project" value="UniProtKB-SubCell"/>
</dbReference>
<dbReference type="Gene3D" id="1.10.3720.10">
    <property type="entry name" value="MetI-like"/>
    <property type="match status" value="1"/>
</dbReference>
<feature type="transmembrane region" description="Helical" evidence="8">
    <location>
        <begin position="263"/>
        <end position="287"/>
    </location>
</feature>
<dbReference type="PROSITE" id="PS50928">
    <property type="entry name" value="ABC_TM1"/>
    <property type="match status" value="1"/>
</dbReference>
<dbReference type="Pfam" id="PF00528">
    <property type="entry name" value="BPD_transp_1"/>
    <property type="match status" value="1"/>
</dbReference>
<dbReference type="SUPFAM" id="SSF161098">
    <property type="entry name" value="MetI-like"/>
    <property type="match status" value="1"/>
</dbReference>
<evidence type="ECO:0000256" key="6">
    <source>
        <dbReference type="ARBA" id="ARBA00022989"/>
    </source>
</evidence>
<feature type="transmembrane region" description="Helical" evidence="8">
    <location>
        <begin position="187"/>
        <end position="212"/>
    </location>
</feature>